<dbReference type="RefSeq" id="WP_211860262.1">
    <property type="nucleotide sequence ID" value="NZ_JAAEDM010000003.1"/>
</dbReference>
<dbReference type="InterPro" id="IPR027417">
    <property type="entry name" value="P-loop_NTPase"/>
</dbReference>
<dbReference type="Gene3D" id="3.90.1200.10">
    <property type="match status" value="1"/>
</dbReference>
<dbReference type="PANTHER" id="PTHR43883">
    <property type="entry name" value="SLR0207 PROTEIN"/>
    <property type="match status" value="1"/>
</dbReference>
<sequence length="484" mass="51021">MIPPDQREAAALLARLSGAEPVETHVSAVFVGRDTAWKMKKAVALDFLDFTTLAAREHFCRRELELNRPHAPELYRDVVPLTRGPDGALREGGDGPAVEWALRMAPVPAGDFLDAVAAREGLAPPLLDAMADAVAAMHACAPRAETDPPAVTSSILEGNIPSARQAGLDSARVEAWAAAARVELARVAPVLAARGAAGFVRRCHGDLHLGNLCLLEGRPTPFDALEFDEALARIDVGYDLAFLLMDLDLRLGRGAANRVLNRYVARTGDTGLLAGLPLWLSLRAMIRTHVEATRGRDWQALFAAAEAHLVPAPARLVAVGGLQGTGKSTLARAIAPHLGRAPGALVLRTDEIRKRRFGVAPEERLPPEAYAEGVSAAVHGEMFAMAASALAAGQAVALDAVFLDPAHRGQAEAVARAAGLRFDGIWLEAPLEVLRARLAARTGDASDATEAVLLRAAAVDPGPMAWHRVAADEGAVIASLSALA</sequence>
<name>A0A9X9WRV5_9PROT</name>
<reference evidence="1" key="2">
    <citation type="journal article" date="2021" name="Syst. Appl. Microbiol.">
        <title>Roseomonas hellenica sp. nov., isolated from roots of wild-growing Alkanna tinctoria.</title>
        <authorList>
            <person name="Rat A."/>
            <person name="Naranjo H.D."/>
            <person name="Lebbe L."/>
            <person name="Cnockaert M."/>
            <person name="Krigas N."/>
            <person name="Grigoriadou K."/>
            <person name="Maloupa E."/>
            <person name="Willems A."/>
        </authorList>
    </citation>
    <scope>NUCLEOTIDE SEQUENCE</scope>
    <source>
        <strain evidence="1">LMG 31231</strain>
    </source>
</reference>
<gene>
    <name evidence="1" type="ORF">GXW76_01745</name>
</gene>
<dbReference type="EMBL" id="JAAEDM010000003">
    <property type="protein sequence ID" value="MBR0669884.1"/>
    <property type="molecule type" value="Genomic_DNA"/>
</dbReference>
<accession>A0A9X9WRV5</accession>
<dbReference type="Pfam" id="PF13671">
    <property type="entry name" value="AAA_33"/>
    <property type="match status" value="1"/>
</dbReference>
<comment type="caution">
    <text evidence="1">The sequence shown here is derived from an EMBL/GenBank/DDBJ whole genome shotgun (WGS) entry which is preliminary data.</text>
</comment>
<proteinExistence type="predicted"/>
<evidence type="ECO:0000313" key="2">
    <source>
        <dbReference type="Proteomes" id="UP001138751"/>
    </source>
</evidence>
<organism evidence="1 2">
    <name type="scientific">Neoroseomonas soli</name>
    <dbReference type="NCBI Taxonomy" id="1081025"/>
    <lineage>
        <taxon>Bacteria</taxon>
        <taxon>Pseudomonadati</taxon>
        <taxon>Pseudomonadota</taxon>
        <taxon>Alphaproteobacteria</taxon>
        <taxon>Acetobacterales</taxon>
        <taxon>Acetobacteraceae</taxon>
        <taxon>Neoroseomonas</taxon>
    </lineage>
</organism>
<dbReference type="SUPFAM" id="SSF52540">
    <property type="entry name" value="P-loop containing nucleoside triphosphate hydrolases"/>
    <property type="match status" value="1"/>
</dbReference>
<reference evidence="1" key="1">
    <citation type="submission" date="2020-01" db="EMBL/GenBank/DDBJ databases">
        <authorList>
            <person name="Rat A."/>
        </authorList>
    </citation>
    <scope>NUCLEOTIDE SEQUENCE</scope>
    <source>
        <strain evidence="1">LMG 31231</strain>
    </source>
</reference>
<keyword evidence="2" id="KW-1185">Reference proteome</keyword>
<evidence type="ECO:0000313" key="1">
    <source>
        <dbReference type="EMBL" id="MBR0669884.1"/>
    </source>
</evidence>
<dbReference type="PANTHER" id="PTHR43883:SF1">
    <property type="entry name" value="GLUCONOKINASE"/>
    <property type="match status" value="1"/>
</dbReference>
<dbReference type="AlphaFoldDB" id="A0A9X9WRV5"/>
<dbReference type="InterPro" id="IPR052732">
    <property type="entry name" value="Cell-binding_unc_protein"/>
</dbReference>
<dbReference type="InterPro" id="IPR011009">
    <property type="entry name" value="Kinase-like_dom_sf"/>
</dbReference>
<dbReference type="Proteomes" id="UP001138751">
    <property type="component" value="Unassembled WGS sequence"/>
</dbReference>
<protein>
    <submittedName>
        <fullName evidence="1">AAA family ATPase</fullName>
    </submittedName>
</protein>
<dbReference type="Gene3D" id="3.40.50.300">
    <property type="entry name" value="P-loop containing nucleotide triphosphate hydrolases"/>
    <property type="match status" value="1"/>
</dbReference>
<dbReference type="SUPFAM" id="SSF56112">
    <property type="entry name" value="Protein kinase-like (PK-like)"/>
    <property type="match status" value="1"/>
</dbReference>